<organism evidence="2 3">
    <name type="scientific">Micromonospora azadirachtae</name>
    <dbReference type="NCBI Taxonomy" id="1970735"/>
    <lineage>
        <taxon>Bacteria</taxon>
        <taxon>Bacillati</taxon>
        <taxon>Actinomycetota</taxon>
        <taxon>Actinomycetes</taxon>
        <taxon>Micromonosporales</taxon>
        <taxon>Micromonosporaceae</taxon>
        <taxon>Micromonospora</taxon>
    </lineage>
</organism>
<gene>
    <name evidence="2" type="ORF">ACFQZ8_08155</name>
</gene>
<dbReference type="Proteomes" id="UP001597053">
    <property type="component" value="Unassembled WGS sequence"/>
</dbReference>
<keyword evidence="3" id="KW-1185">Reference proteome</keyword>
<accession>A0ABW2ZYY6</accession>
<evidence type="ECO:0000259" key="1">
    <source>
        <dbReference type="Pfam" id="PF17668"/>
    </source>
</evidence>
<dbReference type="EMBL" id="JBHTHM010000255">
    <property type="protein sequence ID" value="MFD0783885.1"/>
    <property type="molecule type" value="Genomic_DNA"/>
</dbReference>
<feature type="domain" description="Eis-like acetyltransferase" evidence="1">
    <location>
        <begin position="10"/>
        <end position="77"/>
    </location>
</feature>
<name>A0ABW2ZYY6_9ACTN</name>
<evidence type="ECO:0000313" key="3">
    <source>
        <dbReference type="Proteomes" id="UP001597053"/>
    </source>
</evidence>
<sequence>MDRLSDEAAGTDGPMRYLLHRDVDGNLDGVANFRLPWSPLPEHAGTLVVEALQASIPDAYRAMWMLLTDFDLTQKIVAVPCWPVPAVSALTDSAR</sequence>
<reference evidence="3" key="1">
    <citation type="journal article" date="2019" name="Int. J. Syst. Evol. Microbiol.">
        <title>The Global Catalogue of Microorganisms (GCM) 10K type strain sequencing project: providing services to taxonomists for standard genome sequencing and annotation.</title>
        <authorList>
            <consortium name="The Broad Institute Genomics Platform"/>
            <consortium name="The Broad Institute Genome Sequencing Center for Infectious Disease"/>
            <person name="Wu L."/>
            <person name="Ma J."/>
        </authorList>
    </citation>
    <scope>NUCLEOTIDE SEQUENCE [LARGE SCALE GENOMIC DNA]</scope>
    <source>
        <strain evidence="3">JCM 32148</strain>
    </source>
</reference>
<dbReference type="Pfam" id="PF17668">
    <property type="entry name" value="Acetyltransf_17"/>
    <property type="match status" value="1"/>
</dbReference>
<dbReference type="InterPro" id="IPR041380">
    <property type="entry name" value="Acetyltransf_17"/>
</dbReference>
<dbReference type="Gene3D" id="3.40.630.30">
    <property type="match status" value="1"/>
</dbReference>
<proteinExistence type="predicted"/>
<evidence type="ECO:0000313" key="2">
    <source>
        <dbReference type="EMBL" id="MFD0783885.1"/>
    </source>
</evidence>
<comment type="caution">
    <text evidence="2">The sequence shown here is derived from an EMBL/GenBank/DDBJ whole genome shotgun (WGS) entry which is preliminary data.</text>
</comment>
<protein>
    <recommendedName>
        <fullName evidence="1">Eis-like acetyltransferase domain-containing protein</fullName>
    </recommendedName>
</protein>